<evidence type="ECO:0000259" key="2">
    <source>
        <dbReference type="Pfam" id="PF21671"/>
    </source>
</evidence>
<gene>
    <name evidence="3" type="ORF">I302_07122</name>
    <name evidence="4" type="ORF">I302_108502</name>
</gene>
<evidence type="ECO:0000313" key="4">
    <source>
        <dbReference type="EMBL" id="WVW86454.1"/>
    </source>
</evidence>
<keyword evidence="5" id="KW-1185">Reference proteome</keyword>
<dbReference type="InterPro" id="IPR038955">
    <property type="entry name" value="PriA/CPL1_fungi"/>
</dbReference>
<evidence type="ECO:0000256" key="1">
    <source>
        <dbReference type="SAM" id="SignalP"/>
    </source>
</evidence>
<feature type="domain" description="Protein CPL1-like" evidence="2">
    <location>
        <begin position="237"/>
        <end position="305"/>
    </location>
</feature>
<dbReference type="OrthoDB" id="2562698at2759"/>
<dbReference type="Proteomes" id="UP000092730">
    <property type="component" value="Chromosome 7"/>
</dbReference>
<sequence length="309" mass="33055">MLSTPCFLLYSVLAISLPWKVLAQSAGNPAFVGCVDDQYFPDDSFDVGSFDDPISCAQFCFGVPEQFRYSTWTLVPQDINRCYCSNTFPASGEIQPGTDADGGCDANTQSYIHITSSTFNLVGCRSTQSSSFEVIVSSPQQCLASCMNTGYSFLSPQSDGYHCSCGEIADLGPQSVNCGPEVWSSFEHTSGDFVANAPSGFVKRQKIRQRRLESQNLYEFCPAGLRACSVPGDERAFECLSVDSELESCGGCMYGDYGVGARTDTLGVDCTSLPGVAMGAVTCSSGLCTAFACEEGFELSLNSTCVSLF</sequence>
<reference evidence="3" key="1">
    <citation type="submission" date="2013-07" db="EMBL/GenBank/DDBJ databases">
        <title>The Genome Sequence of Cryptococcus bestiolae CBS10118.</title>
        <authorList>
            <consortium name="The Broad Institute Genome Sequencing Platform"/>
            <person name="Cuomo C."/>
            <person name="Litvintseva A."/>
            <person name="Chen Y."/>
            <person name="Heitman J."/>
            <person name="Sun S."/>
            <person name="Springer D."/>
            <person name="Dromer F."/>
            <person name="Young S.K."/>
            <person name="Zeng Q."/>
            <person name="Gargeya S."/>
            <person name="Fitzgerald M."/>
            <person name="Abouelleil A."/>
            <person name="Alvarado L."/>
            <person name="Berlin A.M."/>
            <person name="Chapman S.B."/>
            <person name="Dewar J."/>
            <person name="Goldberg J."/>
            <person name="Griggs A."/>
            <person name="Gujja S."/>
            <person name="Hansen M."/>
            <person name="Howarth C."/>
            <person name="Imamovic A."/>
            <person name="Larimer J."/>
            <person name="McCowan C."/>
            <person name="Murphy C."/>
            <person name="Pearson M."/>
            <person name="Priest M."/>
            <person name="Roberts A."/>
            <person name="Saif S."/>
            <person name="Shea T."/>
            <person name="Sykes S."/>
            <person name="Wortman J."/>
            <person name="Nusbaum C."/>
            <person name="Birren B."/>
        </authorList>
    </citation>
    <scope>NUCLEOTIDE SEQUENCE [LARGE SCALE GENOMIC DNA]</scope>
    <source>
        <strain evidence="3">CBS 10118</strain>
    </source>
</reference>
<organism evidence="3">
    <name type="scientific">Kwoniella bestiolae CBS 10118</name>
    <dbReference type="NCBI Taxonomy" id="1296100"/>
    <lineage>
        <taxon>Eukaryota</taxon>
        <taxon>Fungi</taxon>
        <taxon>Dikarya</taxon>
        <taxon>Basidiomycota</taxon>
        <taxon>Agaricomycotina</taxon>
        <taxon>Tremellomycetes</taxon>
        <taxon>Tremellales</taxon>
        <taxon>Cryptococcaceae</taxon>
        <taxon>Kwoniella</taxon>
    </lineage>
</organism>
<dbReference type="RefSeq" id="XP_019043851.1">
    <property type="nucleotide sequence ID" value="XM_019193728.1"/>
</dbReference>
<dbReference type="KEGG" id="kbi:30211521"/>
<dbReference type="VEuPathDB" id="FungiDB:I302_07122"/>
<dbReference type="PANTHER" id="PTHR35192:SF2">
    <property type="entry name" value="APPLE DOMAIN-CONTAINING PROTEIN"/>
    <property type="match status" value="1"/>
</dbReference>
<reference evidence="3" key="3">
    <citation type="submission" date="2014-01" db="EMBL/GenBank/DDBJ databases">
        <title>Evolution of pathogenesis and genome organization in the Tremellales.</title>
        <authorList>
            <person name="Cuomo C."/>
            <person name="Litvintseva A."/>
            <person name="Heitman J."/>
            <person name="Chen Y."/>
            <person name="Sun S."/>
            <person name="Springer D."/>
            <person name="Dromer F."/>
            <person name="Young S."/>
            <person name="Zeng Q."/>
            <person name="Chapman S."/>
            <person name="Gujja S."/>
            <person name="Saif S."/>
            <person name="Birren B."/>
        </authorList>
    </citation>
    <scope>NUCLEOTIDE SEQUENCE</scope>
    <source>
        <strain evidence="3">CBS 10118</strain>
    </source>
</reference>
<reference evidence="4" key="2">
    <citation type="submission" date="2013-07" db="EMBL/GenBank/DDBJ databases">
        <authorList>
            <consortium name="The Broad Institute Genome Sequencing Platform"/>
            <person name="Cuomo C."/>
            <person name="Litvintseva A."/>
            <person name="Chen Y."/>
            <person name="Heitman J."/>
            <person name="Sun S."/>
            <person name="Springer D."/>
            <person name="Dromer F."/>
            <person name="Young S.K."/>
            <person name="Zeng Q."/>
            <person name="Gargeya S."/>
            <person name="Fitzgerald M."/>
            <person name="Abouelleil A."/>
            <person name="Alvarado L."/>
            <person name="Berlin A.M."/>
            <person name="Chapman S.B."/>
            <person name="Dewar J."/>
            <person name="Goldberg J."/>
            <person name="Griggs A."/>
            <person name="Gujja S."/>
            <person name="Hansen M."/>
            <person name="Howarth C."/>
            <person name="Imamovic A."/>
            <person name="Larimer J."/>
            <person name="McCowan C."/>
            <person name="Murphy C."/>
            <person name="Pearson M."/>
            <person name="Priest M."/>
            <person name="Roberts A."/>
            <person name="Saif S."/>
            <person name="Shea T."/>
            <person name="Sykes S."/>
            <person name="Wortman J."/>
            <person name="Nusbaum C."/>
            <person name="Birren B."/>
        </authorList>
    </citation>
    <scope>NUCLEOTIDE SEQUENCE</scope>
    <source>
        <strain evidence="4">CBS 10118</strain>
    </source>
</reference>
<dbReference type="GeneID" id="30211521"/>
<dbReference type="Pfam" id="PF21671">
    <property type="entry name" value="CPL1-like"/>
    <property type="match status" value="1"/>
</dbReference>
<dbReference type="EMBL" id="CP144547">
    <property type="protein sequence ID" value="WVW86454.1"/>
    <property type="molecule type" value="Genomic_DNA"/>
</dbReference>
<keyword evidence="1" id="KW-0732">Signal</keyword>
<protein>
    <recommendedName>
        <fullName evidence="2">Protein CPL1-like domain-containing protein</fullName>
    </recommendedName>
</protein>
<proteinExistence type="predicted"/>
<dbReference type="EMBL" id="KI894024">
    <property type="protein sequence ID" value="OCF22781.1"/>
    <property type="molecule type" value="Genomic_DNA"/>
</dbReference>
<feature type="signal peptide" evidence="1">
    <location>
        <begin position="1"/>
        <end position="23"/>
    </location>
</feature>
<dbReference type="PANTHER" id="PTHR35192">
    <property type="entry name" value="PROTEIN, PUTATIVE-RELATED"/>
    <property type="match status" value="1"/>
</dbReference>
<reference evidence="4" key="4">
    <citation type="submission" date="2024-02" db="EMBL/GenBank/DDBJ databases">
        <title>Comparative genomics of Cryptococcus and Kwoniella reveals pathogenesis evolution and contrasting modes of karyotype evolution via chromosome fusion or intercentromeric recombination.</title>
        <authorList>
            <person name="Coelho M.A."/>
            <person name="David-Palma M."/>
            <person name="Shea T."/>
            <person name="Bowers K."/>
            <person name="McGinley-Smith S."/>
            <person name="Mohammad A.W."/>
            <person name="Gnirke A."/>
            <person name="Yurkov A.M."/>
            <person name="Nowrousian M."/>
            <person name="Sun S."/>
            <person name="Cuomo C.A."/>
            <person name="Heitman J."/>
        </authorList>
    </citation>
    <scope>NUCLEOTIDE SEQUENCE</scope>
    <source>
        <strain evidence="4">CBS 10118</strain>
    </source>
</reference>
<evidence type="ECO:0000313" key="3">
    <source>
        <dbReference type="EMBL" id="OCF22781.1"/>
    </source>
</evidence>
<accession>A0A1B9FVK7</accession>
<dbReference type="AlphaFoldDB" id="A0A1B9FVK7"/>
<dbReference type="InterPro" id="IPR048661">
    <property type="entry name" value="CPL1-like"/>
</dbReference>
<name>A0A1B9FVK7_9TREE</name>
<feature type="chain" id="PRO_5042334661" description="Protein CPL1-like domain-containing protein" evidence="1">
    <location>
        <begin position="24"/>
        <end position="309"/>
    </location>
</feature>
<dbReference type="STRING" id="1296100.A0A1B9FVK7"/>
<evidence type="ECO:0000313" key="5">
    <source>
        <dbReference type="Proteomes" id="UP000092730"/>
    </source>
</evidence>